<reference evidence="3 4" key="1">
    <citation type="submission" date="2020-03" db="EMBL/GenBank/DDBJ databases">
        <title>The role of nitrogen metabolism on polyethylene biodegradation.</title>
        <authorList>
            <person name="Peixoto J."/>
            <person name="Vizzotto C.S."/>
            <person name="Ramos A."/>
            <person name="Alves G."/>
            <person name="Steindorff A."/>
            <person name="Kruger R."/>
        </authorList>
    </citation>
    <scope>NUCLEOTIDE SEQUENCE [LARGE SCALE GENOMIC DNA]</scope>
    <source>
        <strain evidence="3 4">PE63</strain>
    </source>
</reference>
<name>A0ABS5LWS0_9BURK</name>
<protein>
    <recommendedName>
        <fullName evidence="5">Lipoprotein</fullName>
    </recommendedName>
</protein>
<dbReference type="EMBL" id="JAANES010000004">
    <property type="protein sequence ID" value="MBS3020941.1"/>
    <property type="molecule type" value="Genomic_DNA"/>
</dbReference>
<evidence type="ECO:0000256" key="2">
    <source>
        <dbReference type="SAM" id="SignalP"/>
    </source>
</evidence>
<proteinExistence type="predicted"/>
<accession>A0ABS5LWS0</accession>
<gene>
    <name evidence="3" type="ORF">DJFAAGMI_03705</name>
</gene>
<dbReference type="RefSeq" id="WP_211458253.1">
    <property type="nucleotide sequence ID" value="NZ_JAANES010000004.1"/>
</dbReference>
<dbReference type="Proteomes" id="UP001647436">
    <property type="component" value="Unassembled WGS sequence"/>
</dbReference>
<keyword evidence="4" id="KW-1185">Reference proteome</keyword>
<organism evidence="3 4">
    <name type="scientific">Comamonas brasiliensis</name>
    <dbReference type="NCBI Taxonomy" id="1812482"/>
    <lineage>
        <taxon>Bacteria</taxon>
        <taxon>Pseudomonadati</taxon>
        <taxon>Pseudomonadota</taxon>
        <taxon>Betaproteobacteria</taxon>
        <taxon>Burkholderiales</taxon>
        <taxon>Comamonadaceae</taxon>
        <taxon>Comamonas</taxon>
    </lineage>
</organism>
<feature type="chain" id="PRO_5046976719" description="Lipoprotein" evidence="2">
    <location>
        <begin position="34"/>
        <end position="262"/>
    </location>
</feature>
<sequence>MPHRWIKRCGVWTGTVAAAALLLACSDSKTEGAAPPAQAQAPATAPAPAPAAPAAESRRVIDQLFSTETIGMNLAYAQKIAGPAMRSEFHRHQFRTDGCDITLVSDEADKVIESVEIDIAPSCNLSLKSVLNVSEGQPDIKLGDLTFGSFEPLLDSRYYADCLTLCGNAADPVVYLEAKGSRLTNFINYSVQAPMVDGKVLDATAAWRDAMVKAESDDYVLDTRFNCEPNRFRNVISAGLKNARPTVFSFGRGPTFEQGGCE</sequence>
<evidence type="ECO:0000313" key="3">
    <source>
        <dbReference type="EMBL" id="MBS3020941.1"/>
    </source>
</evidence>
<evidence type="ECO:0000313" key="4">
    <source>
        <dbReference type="Proteomes" id="UP001647436"/>
    </source>
</evidence>
<feature type="region of interest" description="Disordered" evidence="1">
    <location>
        <begin position="32"/>
        <end position="53"/>
    </location>
</feature>
<evidence type="ECO:0000256" key="1">
    <source>
        <dbReference type="SAM" id="MobiDB-lite"/>
    </source>
</evidence>
<feature type="compositionally biased region" description="Low complexity" evidence="1">
    <location>
        <begin position="33"/>
        <end position="44"/>
    </location>
</feature>
<evidence type="ECO:0008006" key="5">
    <source>
        <dbReference type="Google" id="ProtNLM"/>
    </source>
</evidence>
<dbReference type="PROSITE" id="PS51257">
    <property type="entry name" value="PROKAR_LIPOPROTEIN"/>
    <property type="match status" value="1"/>
</dbReference>
<feature type="signal peptide" evidence="2">
    <location>
        <begin position="1"/>
        <end position="33"/>
    </location>
</feature>
<comment type="caution">
    <text evidence="3">The sequence shown here is derived from an EMBL/GenBank/DDBJ whole genome shotgun (WGS) entry which is preliminary data.</text>
</comment>
<keyword evidence="2" id="KW-0732">Signal</keyword>